<evidence type="ECO:0000313" key="3">
    <source>
        <dbReference type="Proteomes" id="UP000053257"/>
    </source>
</evidence>
<dbReference type="EMBL" id="KN840456">
    <property type="protein sequence ID" value="KIP10280.1"/>
    <property type="molecule type" value="Genomic_DNA"/>
</dbReference>
<sequence length="315" mass="36172">MQPTASYAQRRNKEVSVKKDPSAKTRLTAKLPKKKTLFITKPRRISPSRPNPTRQDMQQYPPEISGGRRLFDSLTGLEKDVEESSSTRSFVTLHSLRAYLGTPRHGWVRRDDFAHVEGDMEVYRRDTPLQQGPGDNAVQTLVIVSRQNCLFLDRFKPGGHTALVTPSPWAKVATLYGRMIVFQLEGNLLLNAFYRGCYVLQDDQNMLEQLDWDIISQERTQGIRDLWRKIRAQNSQPGCLMDLAIPQHWKFSPVFTLQNQSFDKDFSNFMNRFDIDNLRPPAEIYAERNGPNKAKHRTPKKKAMASSLLSKALSH</sequence>
<gene>
    <name evidence="2" type="ORF">PHLGIDRAFT_249235</name>
</gene>
<proteinExistence type="predicted"/>
<accession>A0A0C3SE79</accession>
<organism evidence="2 3">
    <name type="scientific">Phlebiopsis gigantea (strain 11061_1 CR5-6)</name>
    <name type="common">White-rot fungus</name>
    <name type="synonym">Peniophora gigantea</name>
    <dbReference type="NCBI Taxonomy" id="745531"/>
    <lineage>
        <taxon>Eukaryota</taxon>
        <taxon>Fungi</taxon>
        <taxon>Dikarya</taxon>
        <taxon>Basidiomycota</taxon>
        <taxon>Agaricomycotina</taxon>
        <taxon>Agaricomycetes</taxon>
        <taxon>Polyporales</taxon>
        <taxon>Phanerochaetaceae</taxon>
        <taxon>Phlebiopsis</taxon>
    </lineage>
</organism>
<evidence type="ECO:0000256" key="1">
    <source>
        <dbReference type="SAM" id="MobiDB-lite"/>
    </source>
</evidence>
<dbReference type="Proteomes" id="UP000053257">
    <property type="component" value="Unassembled WGS sequence"/>
</dbReference>
<feature type="compositionally biased region" description="Low complexity" evidence="1">
    <location>
        <begin position="304"/>
        <end position="315"/>
    </location>
</feature>
<keyword evidence="3" id="KW-1185">Reference proteome</keyword>
<feature type="compositionally biased region" description="Basic and acidic residues" evidence="1">
    <location>
        <begin position="11"/>
        <end position="23"/>
    </location>
</feature>
<protein>
    <submittedName>
        <fullName evidence="2">Uncharacterized protein</fullName>
    </submittedName>
</protein>
<evidence type="ECO:0000313" key="2">
    <source>
        <dbReference type="EMBL" id="KIP10280.1"/>
    </source>
</evidence>
<dbReference type="AlphaFoldDB" id="A0A0C3SE79"/>
<feature type="region of interest" description="Disordered" evidence="1">
    <location>
        <begin position="1"/>
        <end position="67"/>
    </location>
</feature>
<feature type="compositionally biased region" description="Basic residues" evidence="1">
    <location>
        <begin position="293"/>
        <end position="303"/>
    </location>
</feature>
<name>A0A0C3SE79_PHLG1</name>
<feature type="region of interest" description="Disordered" evidence="1">
    <location>
        <begin position="286"/>
        <end position="315"/>
    </location>
</feature>
<dbReference type="HOGENOM" id="CLU_883111_0_0_1"/>
<feature type="compositionally biased region" description="Basic residues" evidence="1">
    <location>
        <begin position="31"/>
        <end position="46"/>
    </location>
</feature>
<reference evidence="2 3" key="1">
    <citation type="journal article" date="2014" name="PLoS Genet.">
        <title>Analysis of the Phlebiopsis gigantea genome, transcriptome and secretome provides insight into its pioneer colonization strategies of wood.</title>
        <authorList>
            <person name="Hori C."/>
            <person name="Ishida T."/>
            <person name="Igarashi K."/>
            <person name="Samejima M."/>
            <person name="Suzuki H."/>
            <person name="Master E."/>
            <person name="Ferreira P."/>
            <person name="Ruiz-Duenas F.J."/>
            <person name="Held B."/>
            <person name="Canessa P."/>
            <person name="Larrondo L.F."/>
            <person name="Schmoll M."/>
            <person name="Druzhinina I.S."/>
            <person name="Kubicek C.P."/>
            <person name="Gaskell J.A."/>
            <person name="Kersten P."/>
            <person name="St John F."/>
            <person name="Glasner J."/>
            <person name="Sabat G."/>
            <person name="Splinter BonDurant S."/>
            <person name="Syed K."/>
            <person name="Yadav J."/>
            <person name="Mgbeahuruike A.C."/>
            <person name="Kovalchuk A."/>
            <person name="Asiegbu F.O."/>
            <person name="Lackner G."/>
            <person name="Hoffmeister D."/>
            <person name="Rencoret J."/>
            <person name="Gutierrez A."/>
            <person name="Sun H."/>
            <person name="Lindquist E."/>
            <person name="Barry K."/>
            <person name="Riley R."/>
            <person name="Grigoriev I.V."/>
            <person name="Henrissat B."/>
            <person name="Kues U."/>
            <person name="Berka R.M."/>
            <person name="Martinez A.T."/>
            <person name="Covert S.F."/>
            <person name="Blanchette R.A."/>
            <person name="Cullen D."/>
        </authorList>
    </citation>
    <scope>NUCLEOTIDE SEQUENCE [LARGE SCALE GENOMIC DNA]</scope>
    <source>
        <strain evidence="2 3">11061_1 CR5-6</strain>
    </source>
</reference>